<dbReference type="InterPro" id="IPR036249">
    <property type="entry name" value="Thioredoxin-like_sf"/>
</dbReference>
<dbReference type="SUPFAM" id="SSF52833">
    <property type="entry name" value="Thioredoxin-like"/>
    <property type="match status" value="1"/>
</dbReference>
<protein>
    <recommendedName>
        <fullName evidence="3">Bacteriocin transport accessory protein</fullName>
    </recommendedName>
</protein>
<evidence type="ECO:0000256" key="1">
    <source>
        <dbReference type="SAM" id="SignalP"/>
    </source>
</evidence>
<dbReference type="EMBL" id="AB908994">
    <property type="protein sequence ID" value="BAP39806.1"/>
    <property type="molecule type" value="Genomic_DNA"/>
</dbReference>
<feature type="chain" id="PRO_5001720030" description="Bacteriocin transport accessory protein" evidence="1">
    <location>
        <begin position="29"/>
        <end position="172"/>
    </location>
</feature>
<dbReference type="GO" id="GO:0030152">
    <property type="term" value="P:bacteriocin biosynthetic process"/>
    <property type="evidence" value="ECO:0007669"/>
    <property type="project" value="InterPro"/>
</dbReference>
<dbReference type="Gene3D" id="3.40.30.10">
    <property type="entry name" value="Glutaredoxin"/>
    <property type="match status" value="1"/>
</dbReference>
<dbReference type="InterPro" id="IPR005985">
    <property type="entry name" value="PedC_BrcD"/>
</dbReference>
<accession>A0A077L7K1</accession>
<reference evidence="2" key="1">
    <citation type="journal article" date="2014" name="Appl. Environ. Microbiol.">
        <title>Gene Cluster Responsible for Secretion of and Immunity to Multiple Bacteriocins, the NKR-5-3 Enterocins.</title>
        <authorList>
            <person name="Ishibashi N."/>
            <person name="Himeno K."/>
            <person name="Masuda Y."/>
            <person name="Perez R.H."/>
            <person name="Iwatani S."/>
            <person name="Zendo T."/>
            <person name="Wilaipun P."/>
            <person name="Leelawatcharamas V."/>
            <person name="Nakayama J."/>
            <person name="Sonomoto K."/>
        </authorList>
    </citation>
    <scope>NUCLEOTIDE SEQUENCE</scope>
    <source>
        <strain evidence="2">NKR-5-3</strain>
    </source>
</reference>
<sequence length="172" mass="19498">MKKKFLSLIALLFSITVGLSFAPQNSYADENSPGTNSTEVDHQNATNVTEEEYLQNISGIKEVNDSELINLLKSDDSYFMLIGYKGCPYCREFSKVLSEFKETSKLPIYYVNLEKKYGDTLSSEDKQLMLSFFNEKVGPLYTPTFIRIDHQIPVNGFIGSNTTLVDLQSLNY</sequence>
<evidence type="ECO:0000313" key="2">
    <source>
        <dbReference type="EMBL" id="BAP39806.1"/>
    </source>
</evidence>
<organism evidence="2">
    <name type="scientific">Enterococcus faecium</name>
    <name type="common">Streptococcus faecium</name>
    <dbReference type="NCBI Taxonomy" id="1352"/>
    <lineage>
        <taxon>Bacteria</taxon>
        <taxon>Bacillati</taxon>
        <taxon>Bacillota</taxon>
        <taxon>Bacilli</taxon>
        <taxon>Lactobacillales</taxon>
        <taxon>Enterococcaceae</taxon>
        <taxon>Enterococcus</taxon>
    </lineage>
</organism>
<dbReference type="Pfam" id="PF13728">
    <property type="entry name" value="TraF"/>
    <property type="match status" value="1"/>
</dbReference>
<keyword evidence="1" id="KW-0732">Signal</keyword>
<evidence type="ECO:0008006" key="3">
    <source>
        <dbReference type="Google" id="ProtNLM"/>
    </source>
</evidence>
<proteinExistence type="predicted"/>
<dbReference type="AlphaFoldDB" id="A0A077L7K1"/>
<dbReference type="NCBIfam" id="TIGR01295">
    <property type="entry name" value="PedC_BrcD"/>
    <property type="match status" value="1"/>
</dbReference>
<dbReference type="InterPro" id="IPR039555">
    <property type="entry name" value="TraF/TrbB"/>
</dbReference>
<name>A0A077L7K1_ENTFC</name>
<feature type="signal peptide" evidence="1">
    <location>
        <begin position="1"/>
        <end position="28"/>
    </location>
</feature>